<dbReference type="PANTHER" id="PTHR48049:SF60">
    <property type="entry name" value="UDP-GLYCOSYLTRANSFERASE 91B1"/>
    <property type="match status" value="1"/>
</dbReference>
<dbReference type="FunFam" id="3.40.50.2000:FF:000037">
    <property type="entry name" value="Glycosyltransferase"/>
    <property type="match status" value="1"/>
</dbReference>
<protein>
    <recommendedName>
        <fullName evidence="5">Glycosyltransferase</fullName>
        <ecNumber evidence="5">2.4.1.-</ecNumber>
    </recommendedName>
</protein>
<evidence type="ECO:0000256" key="3">
    <source>
        <dbReference type="ARBA" id="ARBA00022679"/>
    </source>
</evidence>
<evidence type="ECO:0000256" key="5">
    <source>
        <dbReference type="RuleBase" id="RU362057"/>
    </source>
</evidence>
<comment type="similarity">
    <text evidence="1 4">Belongs to the UDP-glycosyltransferase family.</text>
</comment>
<feature type="transmembrane region" description="Helical" evidence="6">
    <location>
        <begin position="12"/>
        <end position="33"/>
    </location>
</feature>
<feature type="transmembrane region" description="Helical" evidence="6">
    <location>
        <begin position="132"/>
        <end position="151"/>
    </location>
</feature>
<dbReference type="EC" id="2.4.1.-" evidence="5"/>
<keyword evidence="2 4" id="KW-0328">Glycosyltransferase</keyword>
<dbReference type="GO" id="GO:0035251">
    <property type="term" value="F:UDP-glucosyltransferase activity"/>
    <property type="evidence" value="ECO:0007669"/>
    <property type="project" value="InterPro"/>
</dbReference>
<dbReference type="Gene3D" id="3.40.50.2000">
    <property type="entry name" value="Glycogen Phosphorylase B"/>
    <property type="match status" value="2"/>
</dbReference>
<proteinExistence type="inferred from homology"/>
<evidence type="ECO:0000256" key="6">
    <source>
        <dbReference type="SAM" id="Phobius"/>
    </source>
</evidence>
<dbReference type="InterPro" id="IPR002213">
    <property type="entry name" value="UDP_glucos_trans"/>
</dbReference>
<keyword evidence="6" id="KW-0812">Transmembrane</keyword>
<dbReference type="InterPro" id="IPR035595">
    <property type="entry name" value="UDP_glycos_trans_CS"/>
</dbReference>
<reference evidence="7 8" key="1">
    <citation type="submission" date="2024-01" db="EMBL/GenBank/DDBJ databases">
        <title>The genomes of 5 underutilized Papilionoideae crops provide insights into root nodulation and disease resistanc.</title>
        <authorList>
            <person name="Yuan L."/>
        </authorList>
    </citation>
    <scope>NUCLEOTIDE SEQUENCE [LARGE SCALE GENOMIC DNA]</scope>
    <source>
        <strain evidence="7">ZHUSHIDOU_FW_LH</strain>
        <tissue evidence="7">Leaf</tissue>
    </source>
</reference>
<keyword evidence="6" id="KW-1133">Transmembrane helix</keyword>
<dbReference type="AlphaFoldDB" id="A0AAN9HW95"/>
<keyword evidence="6" id="KW-0472">Membrane</keyword>
<dbReference type="InterPro" id="IPR050481">
    <property type="entry name" value="UDP-glycosyltransf_plant"/>
</dbReference>
<dbReference type="Pfam" id="PF00201">
    <property type="entry name" value="UDPGT"/>
    <property type="match status" value="1"/>
</dbReference>
<dbReference type="SUPFAM" id="SSF53756">
    <property type="entry name" value="UDP-Glycosyltransferase/glycogen phosphorylase"/>
    <property type="match status" value="1"/>
</dbReference>
<evidence type="ECO:0000256" key="4">
    <source>
        <dbReference type="RuleBase" id="RU003718"/>
    </source>
</evidence>
<dbReference type="PANTHER" id="PTHR48049">
    <property type="entry name" value="GLYCOSYLTRANSFERASE"/>
    <property type="match status" value="1"/>
</dbReference>
<name>A0AAN9HW95_CROPI</name>
<evidence type="ECO:0000256" key="2">
    <source>
        <dbReference type="ARBA" id="ARBA00022676"/>
    </source>
</evidence>
<evidence type="ECO:0000313" key="7">
    <source>
        <dbReference type="EMBL" id="KAK7256432.1"/>
    </source>
</evidence>
<comment type="caution">
    <text evidence="7">The sequence shown here is derived from an EMBL/GenBank/DDBJ whole genome shotgun (WGS) entry which is preliminary data.</text>
</comment>
<gene>
    <name evidence="7" type="ORF">RIF29_29878</name>
</gene>
<sequence>MAEQQPKKLHVAVFPWLAFGHIIPFFELAKLIAQKGHKVSFISTPRNIQRLPKLPPNLQPFVELIKLSLPSVDELPENAEATMDIPDHIVPFLKKAFDGLEEPLTMFLNRCTPDCIIYDFVPYWLPQISSKLGILSIYFNIFSAFGMSFFFSNMVANKTEFPNQVLLQQFEHKTISLHHAQNESGVSDVCRVLEAILGADVFATRSCMEIEGESLKSIENHLGRKPVIPVGLLPPSLQFNEDSKDGNWDKIQKWLDKQEKKSVVYIAFGSEVSLSKEHFDELAIGLEQSGLPYFWVVKKQNIPANNDFVESQDDGIENMLNKQGVLWRTWAPQMRILAHKSIGGFLTHSGWSSVIESLQVGCPLIMLPFQNEQGLVTKLMEEKEVGIKIPRNEHDGNFTRDSVSKSLRLVMLEEEGKGYRRQAEEMSKIFGDRELHQKYIDDFVHYMETHRPSIKH</sequence>
<dbReference type="PROSITE" id="PS00375">
    <property type="entry name" value="UDPGT"/>
    <property type="match status" value="1"/>
</dbReference>
<evidence type="ECO:0000313" key="8">
    <source>
        <dbReference type="Proteomes" id="UP001372338"/>
    </source>
</evidence>
<dbReference type="EMBL" id="JAYWIO010000006">
    <property type="protein sequence ID" value="KAK7256432.1"/>
    <property type="molecule type" value="Genomic_DNA"/>
</dbReference>
<keyword evidence="8" id="KW-1185">Reference proteome</keyword>
<organism evidence="7 8">
    <name type="scientific">Crotalaria pallida</name>
    <name type="common">Smooth rattlebox</name>
    <name type="synonym">Crotalaria striata</name>
    <dbReference type="NCBI Taxonomy" id="3830"/>
    <lineage>
        <taxon>Eukaryota</taxon>
        <taxon>Viridiplantae</taxon>
        <taxon>Streptophyta</taxon>
        <taxon>Embryophyta</taxon>
        <taxon>Tracheophyta</taxon>
        <taxon>Spermatophyta</taxon>
        <taxon>Magnoliopsida</taxon>
        <taxon>eudicotyledons</taxon>
        <taxon>Gunneridae</taxon>
        <taxon>Pentapetalae</taxon>
        <taxon>rosids</taxon>
        <taxon>fabids</taxon>
        <taxon>Fabales</taxon>
        <taxon>Fabaceae</taxon>
        <taxon>Papilionoideae</taxon>
        <taxon>50 kb inversion clade</taxon>
        <taxon>genistoids sensu lato</taxon>
        <taxon>core genistoids</taxon>
        <taxon>Crotalarieae</taxon>
        <taxon>Crotalaria</taxon>
    </lineage>
</organism>
<keyword evidence="3 4" id="KW-0808">Transferase</keyword>
<evidence type="ECO:0000256" key="1">
    <source>
        <dbReference type="ARBA" id="ARBA00009995"/>
    </source>
</evidence>
<accession>A0AAN9HW95</accession>
<dbReference type="Proteomes" id="UP001372338">
    <property type="component" value="Unassembled WGS sequence"/>
</dbReference>
<dbReference type="CDD" id="cd03784">
    <property type="entry name" value="GT1_Gtf-like"/>
    <property type="match status" value="1"/>
</dbReference>